<accession>A0AAV0JGJ1</accession>
<gene>
    <name evidence="2" type="ORF">LITE_LOCUS14152</name>
</gene>
<dbReference type="Proteomes" id="UP001154282">
    <property type="component" value="Unassembled WGS sequence"/>
</dbReference>
<protein>
    <submittedName>
        <fullName evidence="2">Uncharacterized protein</fullName>
    </submittedName>
</protein>
<keyword evidence="3" id="KW-1185">Reference proteome</keyword>
<comment type="caution">
    <text evidence="2">The sequence shown here is derived from an EMBL/GenBank/DDBJ whole genome shotgun (WGS) entry which is preliminary data.</text>
</comment>
<dbReference type="AlphaFoldDB" id="A0AAV0JGJ1"/>
<evidence type="ECO:0000313" key="3">
    <source>
        <dbReference type="Proteomes" id="UP001154282"/>
    </source>
</evidence>
<proteinExistence type="predicted"/>
<name>A0AAV0JGJ1_9ROSI</name>
<evidence type="ECO:0000313" key="2">
    <source>
        <dbReference type="EMBL" id="CAI0408886.1"/>
    </source>
</evidence>
<feature type="region of interest" description="Disordered" evidence="1">
    <location>
        <begin position="14"/>
        <end position="45"/>
    </location>
</feature>
<dbReference type="EMBL" id="CAMGYJ010000005">
    <property type="protein sequence ID" value="CAI0408886.1"/>
    <property type="molecule type" value="Genomic_DNA"/>
</dbReference>
<sequence>MAVVEDRPAAWVLASNSGESAPLDRKSSDPDGGEGSWTGSRSAPAAMKEVRWVADGLCPRESAIAG</sequence>
<organism evidence="2 3">
    <name type="scientific">Linum tenue</name>
    <dbReference type="NCBI Taxonomy" id="586396"/>
    <lineage>
        <taxon>Eukaryota</taxon>
        <taxon>Viridiplantae</taxon>
        <taxon>Streptophyta</taxon>
        <taxon>Embryophyta</taxon>
        <taxon>Tracheophyta</taxon>
        <taxon>Spermatophyta</taxon>
        <taxon>Magnoliopsida</taxon>
        <taxon>eudicotyledons</taxon>
        <taxon>Gunneridae</taxon>
        <taxon>Pentapetalae</taxon>
        <taxon>rosids</taxon>
        <taxon>fabids</taxon>
        <taxon>Malpighiales</taxon>
        <taxon>Linaceae</taxon>
        <taxon>Linum</taxon>
    </lineage>
</organism>
<evidence type="ECO:0000256" key="1">
    <source>
        <dbReference type="SAM" id="MobiDB-lite"/>
    </source>
</evidence>
<reference evidence="2" key="1">
    <citation type="submission" date="2022-08" db="EMBL/GenBank/DDBJ databases">
        <authorList>
            <person name="Gutierrez-Valencia J."/>
        </authorList>
    </citation>
    <scope>NUCLEOTIDE SEQUENCE</scope>
</reference>